<keyword evidence="2 4" id="KW-1133">Transmembrane helix</keyword>
<evidence type="ECO:0000256" key="3">
    <source>
        <dbReference type="ARBA" id="ARBA00023136"/>
    </source>
</evidence>
<dbReference type="Pfam" id="PF07690">
    <property type="entry name" value="MFS_1"/>
    <property type="match status" value="1"/>
</dbReference>
<dbReference type="Proteomes" id="UP000460549">
    <property type="component" value="Unassembled WGS sequence"/>
</dbReference>
<feature type="transmembrane region" description="Helical" evidence="4">
    <location>
        <begin position="145"/>
        <end position="164"/>
    </location>
</feature>
<dbReference type="PANTHER" id="PTHR23526">
    <property type="entry name" value="INTEGRAL MEMBRANE TRANSPORT PROTEIN-RELATED"/>
    <property type="match status" value="1"/>
</dbReference>
<keyword evidence="7" id="KW-1185">Reference proteome</keyword>
<feature type="transmembrane region" description="Helical" evidence="4">
    <location>
        <begin position="44"/>
        <end position="64"/>
    </location>
</feature>
<organism evidence="6 7">
    <name type="scientific">Bullifex porci</name>
    <dbReference type="NCBI Taxonomy" id="2606638"/>
    <lineage>
        <taxon>Bacteria</taxon>
        <taxon>Pseudomonadati</taxon>
        <taxon>Spirochaetota</taxon>
        <taxon>Spirochaetia</taxon>
        <taxon>Spirochaetales</taxon>
        <taxon>Spirochaetaceae</taxon>
        <taxon>Bullifex</taxon>
    </lineage>
</organism>
<dbReference type="EMBL" id="VUNN01000020">
    <property type="protein sequence ID" value="MSU06904.1"/>
    <property type="molecule type" value="Genomic_DNA"/>
</dbReference>
<evidence type="ECO:0000256" key="1">
    <source>
        <dbReference type="ARBA" id="ARBA00022692"/>
    </source>
</evidence>
<evidence type="ECO:0000313" key="7">
    <source>
        <dbReference type="Proteomes" id="UP000460549"/>
    </source>
</evidence>
<dbReference type="InterPro" id="IPR052528">
    <property type="entry name" value="Sugar_transport-like"/>
</dbReference>
<feature type="transmembrane region" description="Helical" evidence="4">
    <location>
        <begin position="261"/>
        <end position="280"/>
    </location>
</feature>
<proteinExistence type="predicted"/>
<name>A0A7X2TQW4_9SPIO</name>
<evidence type="ECO:0000256" key="4">
    <source>
        <dbReference type="SAM" id="Phobius"/>
    </source>
</evidence>
<dbReference type="InterPro" id="IPR020846">
    <property type="entry name" value="MFS_dom"/>
</dbReference>
<dbReference type="GO" id="GO:0022857">
    <property type="term" value="F:transmembrane transporter activity"/>
    <property type="evidence" value="ECO:0007669"/>
    <property type="project" value="InterPro"/>
</dbReference>
<feature type="transmembrane region" description="Helical" evidence="4">
    <location>
        <begin position="76"/>
        <end position="94"/>
    </location>
</feature>
<keyword evidence="1 4" id="KW-0812">Transmembrane</keyword>
<feature type="transmembrane region" description="Helical" evidence="4">
    <location>
        <begin position="292"/>
        <end position="310"/>
    </location>
</feature>
<dbReference type="PANTHER" id="PTHR23526:SF4">
    <property type="entry name" value="INTEGRAL MEMBRANE TRANSPORT PROTEIN"/>
    <property type="match status" value="1"/>
</dbReference>
<comment type="caution">
    <text evidence="6">The sequence shown here is derived from an EMBL/GenBank/DDBJ whole genome shotgun (WGS) entry which is preliminary data.</text>
</comment>
<feature type="domain" description="Major facilitator superfamily (MFS) profile" evidence="5">
    <location>
        <begin position="1"/>
        <end position="417"/>
    </location>
</feature>
<feature type="transmembrane region" description="Helical" evidence="4">
    <location>
        <begin position="106"/>
        <end position="124"/>
    </location>
</feature>
<evidence type="ECO:0000259" key="5">
    <source>
        <dbReference type="PROSITE" id="PS50850"/>
    </source>
</evidence>
<feature type="transmembrane region" description="Helical" evidence="4">
    <location>
        <begin position="316"/>
        <end position="333"/>
    </location>
</feature>
<dbReference type="SUPFAM" id="SSF103473">
    <property type="entry name" value="MFS general substrate transporter"/>
    <property type="match status" value="1"/>
</dbReference>
<accession>A0A7X2TQW4</accession>
<feature type="transmembrane region" description="Helical" evidence="4">
    <location>
        <begin position="393"/>
        <end position="413"/>
    </location>
</feature>
<evidence type="ECO:0000256" key="2">
    <source>
        <dbReference type="ARBA" id="ARBA00022989"/>
    </source>
</evidence>
<feature type="transmembrane region" description="Helical" evidence="4">
    <location>
        <begin position="176"/>
        <end position="195"/>
    </location>
</feature>
<feature type="transmembrane region" description="Helical" evidence="4">
    <location>
        <begin position="228"/>
        <end position="249"/>
    </location>
</feature>
<dbReference type="PROSITE" id="PS50850">
    <property type="entry name" value="MFS"/>
    <property type="match status" value="1"/>
</dbReference>
<evidence type="ECO:0000313" key="6">
    <source>
        <dbReference type="EMBL" id="MSU06904.1"/>
    </source>
</evidence>
<keyword evidence="3 4" id="KW-0472">Membrane</keyword>
<protein>
    <submittedName>
        <fullName evidence="6">MFS transporter</fullName>
    </submittedName>
</protein>
<feature type="transmembrane region" description="Helical" evidence="4">
    <location>
        <begin position="354"/>
        <end position="373"/>
    </location>
</feature>
<reference evidence="6 7" key="1">
    <citation type="submission" date="2019-08" db="EMBL/GenBank/DDBJ databases">
        <title>In-depth cultivation of the pig gut microbiome towards novel bacterial diversity and tailored functional studies.</title>
        <authorList>
            <person name="Wylensek D."/>
            <person name="Hitch T.C.A."/>
            <person name="Clavel T."/>
        </authorList>
    </citation>
    <scope>NUCLEOTIDE SEQUENCE [LARGE SCALE GENOMIC DNA]</scope>
    <source>
        <strain evidence="6 7">NM-380-WT-3C1</strain>
    </source>
</reference>
<dbReference type="InterPro" id="IPR036259">
    <property type="entry name" value="MFS_trans_sf"/>
</dbReference>
<sequence length="422" mass="46251">MKNKLSKRLWLSFILIGLAGQLAWSIENMYLNVFLYNTIIQNTSYIASMVSLSAITATLTTFLMGILSDKVGKRKAFISFGYILWGLSTAAFGFVNNNLVKTATTAAALVVALDCLMTFFGSTANDTAFNAYVTDQSDESNRGKIEGVLSSLSLISMLIIFGLFDGFTQRGEWKTFFAIFGIINIATGILSLFLLKDDKSNITKESHVIKGVISLLAISEIKKNKTRYLDLINILLISTSLQVFLPYLIIYIQEYLGFKDYALMLAIVLTSASVISILAGRFADSFGKSKTAIIAIAVMFIGSILMYFFRSYALCTIAALLVMSGYLATVSCINANLRDTTPKNLTGSFQGIRMVFTVAIPMIIGPFIGNTLIKNSGRTYTELGVIKDVPTPILFLATAIILIPLCLLVCIRLKEEKNASSK</sequence>
<dbReference type="AlphaFoldDB" id="A0A7X2TQW4"/>
<dbReference type="InterPro" id="IPR011701">
    <property type="entry name" value="MFS"/>
</dbReference>
<dbReference type="Gene3D" id="1.20.1250.20">
    <property type="entry name" value="MFS general substrate transporter like domains"/>
    <property type="match status" value="2"/>
</dbReference>
<dbReference type="RefSeq" id="WP_154426159.1">
    <property type="nucleotide sequence ID" value="NZ_VUNN01000020.1"/>
</dbReference>
<gene>
    <name evidence="6" type="ORF">FYJ80_08995</name>
</gene>